<keyword evidence="2" id="KW-1185">Reference proteome</keyword>
<protein>
    <recommendedName>
        <fullName evidence="3">YheE family protein</fullName>
    </recommendedName>
</protein>
<dbReference type="Proteomes" id="UP000188184">
    <property type="component" value="Chromosome"/>
</dbReference>
<dbReference type="RefSeq" id="WP_077588424.1">
    <property type="nucleotide sequence ID" value="NZ_CP019640.1"/>
</dbReference>
<dbReference type="KEGG" id="pmar:B0X71_05140"/>
<name>A0A1Q2KWH1_9BACL</name>
<dbReference type="InterPro" id="IPR017263">
    <property type="entry name" value="UCP037692"/>
</dbReference>
<dbReference type="Pfam" id="PF17277">
    <property type="entry name" value="DUF5342"/>
    <property type="match status" value="1"/>
</dbReference>
<dbReference type="OrthoDB" id="2736244at2"/>
<gene>
    <name evidence="1" type="ORF">B0X71_05140</name>
</gene>
<evidence type="ECO:0008006" key="3">
    <source>
        <dbReference type="Google" id="ProtNLM"/>
    </source>
</evidence>
<dbReference type="AlphaFoldDB" id="A0A1Q2KWH1"/>
<reference evidence="1 2" key="1">
    <citation type="submission" date="2017-02" db="EMBL/GenBank/DDBJ databases">
        <title>The complete genomic sequence of a novel cold adapted crude oil-degrading bacterium Planococcus qaidamina Y42.</title>
        <authorList>
            <person name="Yang R."/>
        </authorList>
    </citation>
    <scope>NUCLEOTIDE SEQUENCE [LARGE SCALE GENOMIC DNA]</scope>
    <source>
        <strain evidence="1 2">Y42</strain>
    </source>
</reference>
<proteinExistence type="predicted"/>
<sequence>MLQHFKYRSMFDNGQLPGWTISFFYNSKRIEGEYHPDGTITWLSEAPADEEKVKKMIHELMLFHVYD</sequence>
<accession>A0A1Q2KWH1</accession>
<organism evidence="1 2">
    <name type="scientific">Planococcus lenghuensis</name>
    <dbReference type="NCBI Taxonomy" id="2213202"/>
    <lineage>
        <taxon>Bacteria</taxon>
        <taxon>Bacillati</taxon>
        <taxon>Bacillota</taxon>
        <taxon>Bacilli</taxon>
        <taxon>Bacillales</taxon>
        <taxon>Caryophanaceae</taxon>
        <taxon>Planococcus</taxon>
    </lineage>
</organism>
<dbReference type="EMBL" id="CP019640">
    <property type="protein sequence ID" value="AQQ52540.1"/>
    <property type="molecule type" value="Genomic_DNA"/>
</dbReference>
<dbReference type="PIRSF" id="PIRSF037692">
    <property type="entry name" value="UCP037692"/>
    <property type="match status" value="1"/>
</dbReference>
<evidence type="ECO:0000313" key="2">
    <source>
        <dbReference type="Proteomes" id="UP000188184"/>
    </source>
</evidence>
<evidence type="ECO:0000313" key="1">
    <source>
        <dbReference type="EMBL" id="AQQ52540.1"/>
    </source>
</evidence>